<dbReference type="Proteomes" id="UP000199758">
    <property type="component" value="Unassembled WGS sequence"/>
</dbReference>
<evidence type="ECO:0000313" key="3">
    <source>
        <dbReference type="Proteomes" id="UP000199758"/>
    </source>
</evidence>
<name>A0A1M5RAI3_9GAMM</name>
<dbReference type="RefSeq" id="WP_072898689.1">
    <property type="nucleotide sequence ID" value="NZ_FQWZ01000007.1"/>
</dbReference>
<sequence length="231" mass="26040">MALYDQAVHFDGDLYRNVVSLRVSRNLADDLSDDPADAALFAQAEIASKPRLPLPAINRPFEAGYGQAVLYPFVRGHWFATRFSDGGHPAWYGSLDLETTVHETVHHFRRRLIDDIGAQAHARPISGERRVYRVAADALLVDLRGKLDEQPALVDRNSYAVCQGIGRDLQQRGHPGLLTRSARCAGDNAVLFDRRYLSDVRDHCYLRYRYDPASAIVEVERTPGQVWLRLS</sequence>
<protein>
    <submittedName>
        <fullName evidence="2">RES domain-containing protein</fullName>
    </submittedName>
</protein>
<keyword evidence="3" id="KW-1185">Reference proteome</keyword>
<dbReference type="InterPro" id="IPR014914">
    <property type="entry name" value="RES_dom"/>
</dbReference>
<organism evidence="2 3">
    <name type="scientific">Hydrocarboniphaga daqingensis</name>
    <dbReference type="NCBI Taxonomy" id="490188"/>
    <lineage>
        <taxon>Bacteria</taxon>
        <taxon>Pseudomonadati</taxon>
        <taxon>Pseudomonadota</taxon>
        <taxon>Gammaproteobacteria</taxon>
        <taxon>Nevskiales</taxon>
        <taxon>Nevskiaceae</taxon>
        <taxon>Hydrocarboniphaga</taxon>
    </lineage>
</organism>
<dbReference type="SMART" id="SM00953">
    <property type="entry name" value="RES"/>
    <property type="match status" value="1"/>
</dbReference>
<dbReference type="OrthoDB" id="9795903at2"/>
<reference evidence="2 3" key="1">
    <citation type="submission" date="2016-11" db="EMBL/GenBank/DDBJ databases">
        <authorList>
            <person name="Jaros S."/>
            <person name="Januszkiewicz K."/>
            <person name="Wedrychowicz H."/>
        </authorList>
    </citation>
    <scope>NUCLEOTIDE SEQUENCE [LARGE SCALE GENOMIC DNA]</scope>
    <source>
        <strain evidence="2 3">CGMCC 1.7049</strain>
    </source>
</reference>
<proteinExistence type="predicted"/>
<dbReference type="AlphaFoldDB" id="A0A1M5RAI3"/>
<evidence type="ECO:0000259" key="1">
    <source>
        <dbReference type="SMART" id="SM00953"/>
    </source>
</evidence>
<evidence type="ECO:0000313" key="2">
    <source>
        <dbReference type="EMBL" id="SHH23178.1"/>
    </source>
</evidence>
<dbReference type="Pfam" id="PF08808">
    <property type="entry name" value="RES"/>
    <property type="match status" value="1"/>
</dbReference>
<gene>
    <name evidence="2" type="ORF">SAMN04488068_2987</name>
</gene>
<accession>A0A1M5RAI3</accession>
<dbReference type="EMBL" id="FQWZ01000007">
    <property type="protein sequence ID" value="SHH23178.1"/>
    <property type="molecule type" value="Genomic_DNA"/>
</dbReference>
<dbReference type="STRING" id="490188.SAMN04488068_2987"/>
<feature type="domain" description="RES" evidence="1">
    <location>
        <begin position="68"/>
        <end position="203"/>
    </location>
</feature>